<organism evidence="1 2">
    <name type="scientific">blood disease bacterium A2-HR MARDI</name>
    <dbReference type="NCBI Taxonomy" id="1944648"/>
    <lineage>
        <taxon>Bacteria</taxon>
        <taxon>Pseudomonadati</taxon>
        <taxon>Pseudomonadota</taxon>
        <taxon>Betaproteobacteria</taxon>
        <taxon>Burkholderiales</taxon>
        <taxon>Burkholderiaceae</taxon>
        <taxon>Ralstonia</taxon>
        <taxon>Ralstonia solanacearum species complex</taxon>
    </lineage>
</organism>
<name>A0A1U9VPN4_9RALS</name>
<protein>
    <submittedName>
        <fullName evidence="1">Uncharacterized protein</fullName>
    </submittedName>
</protein>
<geneLocation type="plasmid" evidence="1">
    <name>unnamed</name>
</geneLocation>
<dbReference type="AlphaFoldDB" id="A0A1U9VPN4"/>
<dbReference type="Proteomes" id="UP000189628">
    <property type="component" value="Plasmid unnamed"/>
</dbReference>
<dbReference type="RefSeq" id="WP_078223756.1">
    <property type="nucleotide sequence ID" value="NZ_CP019912.1"/>
</dbReference>
<proteinExistence type="predicted"/>
<evidence type="ECO:0000313" key="2">
    <source>
        <dbReference type="Proteomes" id="UP000189628"/>
    </source>
</evidence>
<dbReference type="EMBL" id="CP019912">
    <property type="protein sequence ID" value="AQW32642.1"/>
    <property type="molecule type" value="Genomic_DNA"/>
</dbReference>
<gene>
    <name evidence="1" type="ORF">B0B51_22920</name>
</gene>
<reference evidence="1 2" key="1">
    <citation type="submission" date="2017-02" db="EMBL/GenBank/DDBJ databases">
        <title>Blood Disease Bacterium A2-HR MARDI.</title>
        <authorList>
            <person name="Badrun R."/>
            <person name="Abu Bakar N."/>
            <person name="Laboh R."/>
        </authorList>
    </citation>
    <scope>NUCLEOTIDE SEQUENCE [LARGE SCALE GENOMIC DNA]</scope>
    <source>
        <strain evidence="1 2">A2-HR MARDI</strain>
        <plasmid evidence="2">Plasmid</plasmid>
    </source>
</reference>
<accession>A0A1U9VPN4</accession>
<sequence>MHARRIQLREPGPPLGLRVAAIAIPLRHTAVDVNLVDGDRRAGLYAGSAFPAAWGVVEGTGPAARGAASLALVSGKTSGALLPRP</sequence>
<keyword evidence="1" id="KW-0614">Plasmid</keyword>
<evidence type="ECO:0000313" key="1">
    <source>
        <dbReference type="EMBL" id="AQW32642.1"/>
    </source>
</evidence>